<feature type="compositionally biased region" description="Gly residues" evidence="1">
    <location>
        <begin position="353"/>
        <end position="364"/>
    </location>
</feature>
<reference evidence="2 3" key="1">
    <citation type="journal article" date="2010" name="Nature">
        <title>The Ectocarpus genome and the independent evolution of multicellularity in brown algae.</title>
        <authorList>
            <person name="Cock J.M."/>
            <person name="Sterck L."/>
            <person name="Rouze P."/>
            <person name="Scornet D."/>
            <person name="Allen A.E."/>
            <person name="Amoutzias G."/>
            <person name="Anthouard V."/>
            <person name="Artiguenave F."/>
            <person name="Aury J.M."/>
            <person name="Badger J.H."/>
            <person name="Beszteri B."/>
            <person name="Billiau K."/>
            <person name="Bonnet E."/>
            <person name="Bothwell J.H."/>
            <person name="Bowler C."/>
            <person name="Boyen C."/>
            <person name="Brownlee C."/>
            <person name="Carrano C.J."/>
            <person name="Charrier B."/>
            <person name="Cho G.Y."/>
            <person name="Coelho S.M."/>
            <person name="Collen J."/>
            <person name="Corre E."/>
            <person name="Da Silva C."/>
            <person name="Delage L."/>
            <person name="Delaroque N."/>
            <person name="Dittami S.M."/>
            <person name="Doulbeau S."/>
            <person name="Elias M."/>
            <person name="Farnham G."/>
            <person name="Gachon C.M."/>
            <person name="Gschloessl B."/>
            <person name="Heesch S."/>
            <person name="Jabbari K."/>
            <person name="Jubin C."/>
            <person name="Kawai H."/>
            <person name="Kimura K."/>
            <person name="Kloareg B."/>
            <person name="Kupper F.C."/>
            <person name="Lang D."/>
            <person name="Le Bail A."/>
            <person name="Leblanc C."/>
            <person name="Lerouge P."/>
            <person name="Lohr M."/>
            <person name="Lopez P.J."/>
            <person name="Martens C."/>
            <person name="Maumus F."/>
            <person name="Michel G."/>
            <person name="Miranda-Saavedra D."/>
            <person name="Morales J."/>
            <person name="Moreau H."/>
            <person name="Motomura T."/>
            <person name="Nagasato C."/>
            <person name="Napoli C.A."/>
            <person name="Nelson D.R."/>
            <person name="Nyvall-Collen P."/>
            <person name="Peters A.F."/>
            <person name="Pommier C."/>
            <person name="Potin P."/>
            <person name="Poulain J."/>
            <person name="Quesneville H."/>
            <person name="Read B."/>
            <person name="Rensing S.A."/>
            <person name="Ritter A."/>
            <person name="Rousvoal S."/>
            <person name="Samanta M."/>
            <person name="Samson G."/>
            <person name="Schroeder D.C."/>
            <person name="Segurens B."/>
            <person name="Strittmatter M."/>
            <person name="Tonon T."/>
            <person name="Tregear J.W."/>
            <person name="Valentin K."/>
            <person name="von Dassow P."/>
            <person name="Yamagishi T."/>
            <person name="Van de Peer Y."/>
            <person name="Wincker P."/>
        </authorList>
    </citation>
    <scope>NUCLEOTIDE SEQUENCE [LARGE SCALE GENOMIC DNA]</scope>
    <source>
        <strain evidence="3">Ec32 / CCAP1310/4</strain>
    </source>
</reference>
<dbReference type="Proteomes" id="UP000002630">
    <property type="component" value="Linkage Group LG10"/>
</dbReference>
<evidence type="ECO:0000256" key="1">
    <source>
        <dbReference type="SAM" id="MobiDB-lite"/>
    </source>
</evidence>
<feature type="compositionally biased region" description="Gly residues" evidence="1">
    <location>
        <begin position="46"/>
        <end position="57"/>
    </location>
</feature>
<dbReference type="InParanoid" id="D8LQ19"/>
<gene>
    <name evidence="2" type="ORF">Esi_0056_0114</name>
</gene>
<organism evidence="2 3">
    <name type="scientific">Ectocarpus siliculosus</name>
    <name type="common">Brown alga</name>
    <name type="synonym">Conferva siliculosa</name>
    <dbReference type="NCBI Taxonomy" id="2880"/>
    <lineage>
        <taxon>Eukaryota</taxon>
        <taxon>Sar</taxon>
        <taxon>Stramenopiles</taxon>
        <taxon>Ochrophyta</taxon>
        <taxon>PX clade</taxon>
        <taxon>Phaeophyceae</taxon>
        <taxon>Ectocarpales</taxon>
        <taxon>Ectocarpaceae</taxon>
        <taxon>Ectocarpus</taxon>
    </lineage>
</organism>
<dbReference type="AlphaFoldDB" id="D8LQ19"/>
<keyword evidence="3" id="KW-1185">Reference proteome</keyword>
<feature type="compositionally biased region" description="Pro residues" evidence="1">
    <location>
        <begin position="102"/>
        <end position="111"/>
    </location>
</feature>
<protein>
    <submittedName>
        <fullName evidence="2">Uncharacterized protein</fullName>
    </submittedName>
</protein>
<evidence type="ECO:0000313" key="2">
    <source>
        <dbReference type="EMBL" id="CBN74911.1"/>
    </source>
</evidence>
<dbReference type="EMBL" id="FN648774">
    <property type="protein sequence ID" value="CBN74911.1"/>
    <property type="molecule type" value="Genomic_DNA"/>
</dbReference>
<accession>D8LQ19</accession>
<feature type="compositionally biased region" description="Basic and acidic residues" evidence="1">
    <location>
        <begin position="58"/>
        <end position="72"/>
    </location>
</feature>
<feature type="compositionally biased region" description="Basic and acidic residues" evidence="1">
    <location>
        <begin position="143"/>
        <end position="155"/>
    </location>
</feature>
<sequence>MAEAATHSRPIPSGWSDSSDDGNNNRDDAAAGRGGGGFDDSSSDGGWSGGRGGGGGMREFERSSAENTREALLDNDALLLCEPPASANAGSADNDGRQTSPLSPPPPPPVPLRYVPGDPFANEEADVGAWAKHFTYLSVVPTERGEGGDAEKRSNDNAGGGLLERGPVAEPPPVRDVMETDEETGGVAAVEGSRIQDLTPEEAAAELAGRRLEEMPQGEEVFASHGVYEEYLAYDCRPPGFDDVTSPGGETMGPGEEDPRLAAKGSGAWAVTGVVPNANSAVGQGAWVSNNAASEPPALGASTTGGSHRVVARLDTPQRELRQEIMDRLFDELWERITPDLLLVLRQQQAAAGGRGGGEGGGEGLRTATRKDMED</sequence>
<evidence type="ECO:0000313" key="3">
    <source>
        <dbReference type="Proteomes" id="UP000002630"/>
    </source>
</evidence>
<feature type="region of interest" description="Disordered" evidence="1">
    <location>
        <begin position="1"/>
        <end position="119"/>
    </location>
</feature>
<dbReference type="OrthoDB" id="10364212at2759"/>
<dbReference type="EMBL" id="FN649735">
    <property type="protein sequence ID" value="CBN74911.1"/>
    <property type="molecule type" value="Genomic_DNA"/>
</dbReference>
<feature type="region of interest" description="Disordered" evidence="1">
    <location>
        <begin position="348"/>
        <end position="375"/>
    </location>
</feature>
<feature type="region of interest" description="Disordered" evidence="1">
    <location>
        <begin position="142"/>
        <end position="200"/>
    </location>
</feature>
<proteinExistence type="predicted"/>
<name>D8LQ19_ECTSI</name>